<gene>
    <name evidence="8" type="ordered locus">Hoch_1579</name>
</gene>
<dbReference type="AlphaFoldDB" id="D0LVZ6"/>
<dbReference type="Pfam" id="PF00069">
    <property type="entry name" value="Pkinase"/>
    <property type="match status" value="1"/>
</dbReference>
<dbReference type="Gene3D" id="1.10.510.10">
    <property type="entry name" value="Transferase(Phosphotransferase) domain 1"/>
    <property type="match status" value="1"/>
</dbReference>
<feature type="region of interest" description="Disordered" evidence="5">
    <location>
        <begin position="320"/>
        <end position="403"/>
    </location>
</feature>
<dbReference type="PANTHER" id="PTHR43289">
    <property type="entry name" value="MITOGEN-ACTIVATED PROTEIN KINASE KINASE KINASE 20-RELATED"/>
    <property type="match status" value="1"/>
</dbReference>
<dbReference type="HOGENOM" id="CLU_366300_0_0_7"/>
<keyword evidence="3 8" id="KW-0418">Kinase</keyword>
<evidence type="ECO:0000313" key="9">
    <source>
        <dbReference type="Proteomes" id="UP000001880"/>
    </source>
</evidence>
<dbReference type="KEGG" id="hoh:Hoch_1579"/>
<dbReference type="InterPro" id="IPR008271">
    <property type="entry name" value="Ser/Thr_kinase_AS"/>
</dbReference>
<dbReference type="RefSeq" id="WP_012826739.1">
    <property type="nucleotide sequence ID" value="NC_013440.1"/>
</dbReference>
<keyword evidence="6" id="KW-0472">Membrane</keyword>
<reference evidence="8 9" key="1">
    <citation type="journal article" date="2010" name="Stand. Genomic Sci.">
        <title>Complete genome sequence of Haliangium ochraceum type strain (SMP-2).</title>
        <authorList>
            <consortium name="US DOE Joint Genome Institute (JGI-PGF)"/>
            <person name="Ivanova N."/>
            <person name="Daum C."/>
            <person name="Lang E."/>
            <person name="Abt B."/>
            <person name="Kopitz M."/>
            <person name="Saunders E."/>
            <person name="Lapidus A."/>
            <person name="Lucas S."/>
            <person name="Glavina Del Rio T."/>
            <person name="Nolan M."/>
            <person name="Tice H."/>
            <person name="Copeland A."/>
            <person name="Cheng J.F."/>
            <person name="Chen F."/>
            <person name="Bruce D."/>
            <person name="Goodwin L."/>
            <person name="Pitluck S."/>
            <person name="Mavromatis K."/>
            <person name="Pati A."/>
            <person name="Mikhailova N."/>
            <person name="Chen A."/>
            <person name="Palaniappan K."/>
            <person name="Land M."/>
            <person name="Hauser L."/>
            <person name="Chang Y.J."/>
            <person name="Jeffries C.D."/>
            <person name="Detter J.C."/>
            <person name="Brettin T."/>
            <person name="Rohde M."/>
            <person name="Goker M."/>
            <person name="Bristow J."/>
            <person name="Markowitz V."/>
            <person name="Eisen J.A."/>
            <person name="Hugenholtz P."/>
            <person name="Kyrpides N.C."/>
            <person name="Klenk H.P."/>
        </authorList>
    </citation>
    <scope>NUCLEOTIDE SEQUENCE [LARGE SCALE GENOMIC DNA]</scope>
    <source>
        <strain evidence="9">DSM 14365 / CIP 107738 / JCM 11303 / AJ 13395 / SMP-2</strain>
    </source>
</reference>
<dbReference type="Gene3D" id="3.30.200.20">
    <property type="entry name" value="Phosphorylase Kinase, domain 1"/>
    <property type="match status" value="1"/>
</dbReference>
<dbReference type="Proteomes" id="UP000001880">
    <property type="component" value="Chromosome"/>
</dbReference>
<evidence type="ECO:0000256" key="3">
    <source>
        <dbReference type="ARBA" id="ARBA00022777"/>
    </source>
</evidence>
<feature type="compositionally biased region" description="Low complexity" evidence="5">
    <location>
        <begin position="322"/>
        <end position="355"/>
    </location>
</feature>
<feature type="region of interest" description="Disordered" evidence="5">
    <location>
        <begin position="439"/>
        <end position="474"/>
    </location>
</feature>
<evidence type="ECO:0000256" key="4">
    <source>
        <dbReference type="ARBA" id="ARBA00022840"/>
    </source>
</evidence>
<name>D0LVZ6_HALO1</name>
<dbReference type="EMBL" id="CP001804">
    <property type="protein sequence ID" value="ACY14130.1"/>
    <property type="molecule type" value="Genomic_DNA"/>
</dbReference>
<dbReference type="InterPro" id="IPR000719">
    <property type="entry name" value="Prot_kinase_dom"/>
</dbReference>
<keyword evidence="2" id="KW-0547">Nucleotide-binding</keyword>
<proteinExistence type="predicted"/>
<feature type="transmembrane region" description="Helical" evidence="6">
    <location>
        <begin position="410"/>
        <end position="430"/>
    </location>
</feature>
<evidence type="ECO:0000256" key="5">
    <source>
        <dbReference type="SAM" id="MobiDB-lite"/>
    </source>
</evidence>
<feature type="compositionally biased region" description="Low complexity" evidence="5">
    <location>
        <begin position="442"/>
        <end position="453"/>
    </location>
</feature>
<dbReference type="STRING" id="502025.Hoch_1579"/>
<keyword evidence="4" id="KW-0067">ATP-binding</keyword>
<feature type="domain" description="Protein kinase" evidence="7">
    <location>
        <begin position="5"/>
        <end position="278"/>
    </location>
</feature>
<dbReference type="InterPro" id="IPR011009">
    <property type="entry name" value="Kinase-like_dom_sf"/>
</dbReference>
<dbReference type="SMART" id="SM00220">
    <property type="entry name" value="S_TKc"/>
    <property type="match status" value="1"/>
</dbReference>
<accession>D0LVZ6</accession>
<evidence type="ECO:0000256" key="1">
    <source>
        <dbReference type="ARBA" id="ARBA00022679"/>
    </source>
</evidence>
<dbReference type="PANTHER" id="PTHR43289:SF6">
    <property type="entry name" value="SERINE_THREONINE-PROTEIN KINASE NEKL-3"/>
    <property type="match status" value="1"/>
</dbReference>
<keyword evidence="1" id="KW-0808">Transferase</keyword>
<dbReference type="PROSITE" id="PS50011">
    <property type="entry name" value="PROTEIN_KINASE_DOM"/>
    <property type="match status" value="1"/>
</dbReference>
<keyword evidence="9" id="KW-1185">Reference proteome</keyword>
<evidence type="ECO:0000256" key="6">
    <source>
        <dbReference type="SAM" id="Phobius"/>
    </source>
</evidence>
<dbReference type="eggNOG" id="COG0515">
    <property type="taxonomic scope" value="Bacteria"/>
</dbReference>
<dbReference type="PROSITE" id="PS00108">
    <property type="entry name" value="PROTEIN_KINASE_ST"/>
    <property type="match status" value="1"/>
</dbReference>
<dbReference type="GO" id="GO:0005524">
    <property type="term" value="F:ATP binding"/>
    <property type="evidence" value="ECO:0007669"/>
    <property type="project" value="UniProtKB-KW"/>
</dbReference>
<organism evidence="8 9">
    <name type="scientific">Haliangium ochraceum (strain DSM 14365 / JCM 11303 / SMP-2)</name>
    <dbReference type="NCBI Taxonomy" id="502025"/>
    <lineage>
        <taxon>Bacteria</taxon>
        <taxon>Pseudomonadati</taxon>
        <taxon>Myxococcota</taxon>
        <taxon>Polyangia</taxon>
        <taxon>Haliangiales</taxon>
        <taxon>Kofleriaceae</taxon>
        <taxon>Haliangium</taxon>
    </lineage>
</organism>
<feature type="compositionally biased region" description="Low complexity" evidence="5">
    <location>
        <begin position="366"/>
        <end position="395"/>
    </location>
</feature>
<sequence length="761" mass="78449">MFGQYRVVERLAAGGMGEVYTATHDLMNREAVVKILLPEMLADASIVKRFFNEAQAAASIHHPGIVAVFDVGYAADGRAYIVMEKLRGESLQDRLDRVGRLEPAHAVTLVRQLAGAVGAAHERGIIHRDLKPANTFIVPDPEVPGGERMKVLDFGLAKLAAGRSASLATRAGSVFGTPAYMAPEQCNDAASVNQRADLYAIGCILFACVCGQPPFSGNPLHVMHCHVHQPPPAPRSLQPALPPYFEGVIRNLLQKRPSDRLASCAALIEALDQGAVLFSDNEAKHSADAVGFANTAYAAGSQAGHAGTAAPAQGSGPGYGPTGYAAGSQAGHAAGSQASQPQASQPQSSGSGISSNRPIASGAGGAAVANSVPGASWSASSGNAGAEASANPPGAMQTQKTAPSRSRLPLILGVLAIVVIAGLSAALWFVTQGSDDATGELAASSSAGTDTAAGTGGDGQAPGSGEGRSGGDSAALAAAGSASGARNALAVLPRDASVVARIDIARVLSSPLYESLLAPMLATEMEGDVGDALRSCSQGRHAARSFTLAVVDEDDVVVAIEGLTRESLGTCLRRLASSVDESVKVRQHGRLTEADDGDETMWFGWIDDTTAVTRRGPDARAAVESLLAGSNGVDGDARTMALIDQVDEDAAFWLVAAQAERLTDDVSFESLYVSLDLSQGMGLTLGVRHDDQRDAQDTAAAVHEQLGELQSSSYSELARASQVDVRGVDVVVTMRVGLETLQEFIGGEGGEELLEAMVDSF</sequence>
<protein>
    <submittedName>
        <fullName evidence="8">Serine/threonine protein kinase</fullName>
    </submittedName>
</protein>
<evidence type="ECO:0000259" key="7">
    <source>
        <dbReference type="PROSITE" id="PS50011"/>
    </source>
</evidence>
<dbReference type="GO" id="GO:0004674">
    <property type="term" value="F:protein serine/threonine kinase activity"/>
    <property type="evidence" value="ECO:0007669"/>
    <property type="project" value="UniProtKB-KW"/>
</dbReference>
<keyword evidence="6" id="KW-1133">Transmembrane helix</keyword>
<keyword evidence="6" id="KW-0812">Transmembrane</keyword>
<evidence type="ECO:0000313" key="8">
    <source>
        <dbReference type="EMBL" id="ACY14130.1"/>
    </source>
</evidence>
<dbReference type="CDD" id="cd14014">
    <property type="entry name" value="STKc_PknB_like"/>
    <property type="match status" value="1"/>
</dbReference>
<keyword evidence="8" id="KW-0723">Serine/threonine-protein kinase</keyword>
<feature type="compositionally biased region" description="Gly residues" evidence="5">
    <location>
        <begin position="454"/>
        <end position="470"/>
    </location>
</feature>
<evidence type="ECO:0000256" key="2">
    <source>
        <dbReference type="ARBA" id="ARBA00022741"/>
    </source>
</evidence>
<dbReference type="SUPFAM" id="SSF56112">
    <property type="entry name" value="Protein kinase-like (PK-like)"/>
    <property type="match status" value="1"/>
</dbReference>